<evidence type="ECO:0000256" key="1">
    <source>
        <dbReference type="SAM" id="MobiDB-lite"/>
    </source>
</evidence>
<accession>A0ABT0Z9S1</accession>
<keyword evidence="4" id="KW-1185">Reference proteome</keyword>
<evidence type="ECO:0000313" key="3">
    <source>
        <dbReference type="EMBL" id="MCN9240498.1"/>
    </source>
</evidence>
<feature type="compositionally biased region" description="Polar residues" evidence="1">
    <location>
        <begin position="67"/>
        <end position="77"/>
    </location>
</feature>
<proteinExistence type="predicted"/>
<keyword evidence="2" id="KW-0732">Signal</keyword>
<sequence>MISTRRIVAAVGLAMGVTGLAAPLATAAPVAPVGTQDTANPVALLDSISRTGIPPEHQAKMPRPSASLKQATDTLTPVTGRLID</sequence>
<dbReference type="Proteomes" id="UP001523219">
    <property type="component" value="Unassembled WGS sequence"/>
</dbReference>
<protein>
    <submittedName>
        <fullName evidence="3">Uncharacterized protein</fullName>
    </submittedName>
</protein>
<feature type="chain" id="PRO_5045759386" evidence="2">
    <location>
        <begin position="28"/>
        <end position="84"/>
    </location>
</feature>
<feature type="signal peptide" evidence="2">
    <location>
        <begin position="1"/>
        <end position="27"/>
    </location>
</feature>
<evidence type="ECO:0000313" key="4">
    <source>
        <dbReference type="Proteomes" id="UP001523219"/>
    </source>
</evidence>
<name>A0ABT0Z9S1_9ACTN</name>
<gene>
    <name evidence="3" type="ORF">NGF19_06775</name>
</gene>
<reference evidence="3 4" key="1">
    <citation type="submission" date="2022-05" db="EMBL/GenBank/DDBJ databases">
        <title>Streptomyces sp. nov. RY43-2 isolated from soil of a peat swamp forest.</title>
        <authorList>
            <person name="Kanchanasin P."/>
            <person name="Tanasupawat S."/>
            <person name="Phongsopitanun W."/>
        </authorList>
    </citation>
    <scope>NUCLEOTIDE SEQUENCE [LARGE SCALE GENOMIC DNA]</scope>
    <source>
        <strain evidence="3 4">RY43-2</strain>
    </source>
</reference>
<organism evidence="3 4">
    <name type="scientific">Streptomyces macrolidinus</name>
    <dbReference type="NCBI Taxonomy" id="2952607"/>
    <lineage>
        <taxon>Bacteria</taxon>
        <taxon>Bacillati</taxon>
        <taxon>Actinomycetota</taxon>
        <taxon>Actinomycetes</taxon>
        <taxon>Kitasatosporales</taxon>
        <taxon>Streptomycetaceae</taxon>
        <taxon>Streptomyces</taxon>
    </lineage>
</organism>
<feature type="region of interest" description="Disordered" evidence="1">
    <location>
        <begin position="52"/>
        <end position="84"/>
    </location>
</feature>
<dbReference type="EMBL" id="JAMWMR010000004">
    <property type="protein sequence ID" value="MCN9240498.1"/>
    <property type="molecule type" value="Genomic_DNA"/>
</dbReference>
<dbReference type="RefSeq" id="WP_252422953.1">
    <property type="nucleotide sequence ID" value="NZ_JAMWMR010000004.1"/>
</dbReference>
<evidence type="ECO:0000256" key="2">
    <source>
        <dbReference type="SAM" id="SignalP"/>
    </source>
</evidence>
<comment type="caution">
    <text evidence="3">The sequence shown here is derived from an EMBL/GenBank/DDBJ whole genome shotgun (WGS) entry which is preliminary data.</text>
</comment>